<dbReference type="Pfam" id="PF04011">
    <property type="entry name" value="LemA"/>
    <property type="match status" value="1"/>
</dbReference>
<evidence type="ECO:0000256" key="3">
    <source>
        <dbReference type="ARBA" id="ARBA00022692"/>
    </source>
</evidence>
<evidence type="ECO:0000256" key="2">
    <source>
        <dbReference type="ARBA" id="ARBA00008854"/>
    </source>
</evidence>
<dbReference type="PANTHER" id="PTHR34478:SF2">
    <property type="entry name" value="MEMBRANE PROTEIN"/>
    <property type="match status" value="1"/>
</dbReference>
<evidence type="ECO:0000256" key="4">
    <source>
        <dbReference type="ARBA" id="ARBA00022989"/>
    </source>
</evidence>
<comment type="subcellular location">
    <subcellularLocation>
        <location evidence="1">Membrane</location>
        <topology evidence="1">Single-pass membrane protein</topology>
    </subcellularLocation>
</comment>
<sequence length="182" mass="20425">MMMTLAIGGLIIFAIIALISIYNKLVHLRALTDEGWSGVEVQLKRRYDLVPNLISVARQYAAHEKGVFEAVTQARAQALQAHVPSERVAAENGLSRALRNFFAVVENYPDLKANAQYMQVSTQLSSIEDELQLARRYYNGAARNYNVVVQRFPSNIVARVTGYALVPYFQLTNPAEQEVPRI</sequence>
<accession>A0A0D2I1G6</accession>
<dbReference type="Proteomes" id="UP000032214">
    <property type="component" value="Unassembled WGS sequence"/>
</dbReference>
<proteinExistence type="inferred from homology"/>
<dbReference type="SUPFAM" id="SSF140478">
    <property type="entry name" value="LemA-like"/>
    <property type="match status" value="1"/>
</dbReference>
<protein>
    <submittedName>
        <fullName evidence="6">Membrane protein</fullName>
    </submittedName>
</protein>
<organism evidence="6 7">
    <name type="scientific">candidate division TM6 bacterium JCVI TM6SC1</name>
    <dbReference type="NCBI Taxonomy" id="1306947"/>
    <lineage>
        <taxon>Bacteria</taxon>
        <taxon>Candidatus Babelota</taxon>
        <taxon>Vermiphilus</taxon>
    </lineage>
</organism>
<dbReference type="AlphaFoldDB" id="A0A0D2I1G6"/>
<evidence type="ECO:0000313" key="7">
    <source>
        <dbReference type="Proteomes" id="UP000032214"/>
    </source>
</evidence>
<dbReference type="GO" id="GO:0016020">
    <property type="term" value="C:membrane"/>
    <property type="evidence" value="ECO:0007669"/>
    <property type="project" value="UniProtKB-SubCell"/>
</dbReference>
<keyword evidence="5" id="KW-0472">Membrane</keyword>
<keyword evidence="3" id="KW-0812">Transmembrane</keyword>
<keyword evidence="7" id="KW-1185">Reference proteome</keyword>
<dbReference type="PANTHER" id="PTHR34478">
    <property type="entry name" value="PROTEIN LEMA"/>
    <property type="match status" value="1"/>
</dbReference>
<dbReference type="InterPro" id="IPR023353">
    <property type="entry name" value="LemA-like_dom_sf"/>
</dbReference>
<comment type="caution">
    <text evidence="6">The sequence shown here is derived from an EMBL/GenBank/DDBJ whole genome shotgun (WGS) entry which is preliminary data.</text>
</comment>
<comment type="similarity">
    <text evidence="2">Belongs to the LemA family.</text>
</comment>
<dbReference type="STRING" id="1306947.J120_03940"/>
<dbReference type="eggNOG" id="COG1704">
    <property type="taxonomic scope" value="Bacteria"/>
</dbReference>
<dbReference type="Gene3D" id="1.20.1440.20">
    <property type="entry name" value="LemA-like domain"/>
    <property type="match status" value="1"/>
</dbReference>
<reference evidence="6 7" key="1">
    <citation type="journal article" date="2013" name="Proc. Natl. Acad. Sci. U.S.A.">
        <title>Candidate phylum TM6 genome recovered from a hospital sink biofilm provides genomic insights into this uncultivated phylum.</title>
        <authorList>
            <person name="McLean J.S."/>
            <person name="Lombardo M.J."/>
            <person name="Badger J.H."/>
            <person name="Edlund A."/>
            <person name="Novotny M."/>
            <person name="Yee-Greenbaum J."/>
            <person name="Vyahhi N."/>
            <person name="Hall A.P."/>
            <person name="Yang Y."/>
            <person name="Dupont C.L."/>
            <person name="Ziegler M.G."/>
            <person name="Chitsaz H."/>
            <person name="Allen A.E."/>
            <person name="Yooseph S."/>
            <person name="Tesler G."/>
            <person name="Pevzner P.A."/>
            <person name="Friedman R.M."/>
            <person name="Nealson K.H."/>
            <person name="Venter J.C."/>
            <person name="Lasken R.S."/>
        </authorList>
    </citation>
    <scope>NUCLEOTIDE SEQUENCE [LARGE SCALE GENOMIC DNA]</scope>
    <source>
        <strain evidence="6 7">TM6SC1</strain>
    </source>
</reference>
<name>A0A0D2I1G6_9BACT</name>
<keyword evidence="4" id="KW-1133">Transmembrane helix</keyword>
<evidence type="ECO:0000256" key="5">
    <source>
        <dbReference type="ARBA" id="ARBA00023136"/>
    </source>
</evidence>
<dbReference type="InterPro" id="IPR007156">
    <property type="entry name" value="MamQ_LemA"/>
</dbReference>
<gene>
    <name evidence="6" type="ORF">J120_03940</name>
</gene>
<evidence type="ECO:0000313" key="6">
    <source>
        <dbReference type="EMBL" id="KIX85065.1"/>
    </source>
</evidence>
<evidence type="ECO:0000256" key="1">
    <source>
        <dbReference type="ARBA" id="ARBA00004167"/>
    </source>
</evidence>
<dbReference type="EMBL" id="ARQD01000003">
    <property type="protein sequence ID" value="KIX85065.1"/>
    <property type="molecule type" value="Genomic_DNA"/>
</dbReference>